<accession>A0A9P6DVB8</accession>
<feature type="region of interest" description="Disordered" evidence="1">
    <location>
        <begin position="70"/>
        <end position="92"/>
    </location>
</feature>
<reference evidence="2" key="1">
    <citation type="journal article" date="2020" name="Nat. Commun.">
        <title>Large-scale genome sequencing of mycorrhizal fungi provides insights into the early evolution of symbiotic traits.</title>
        <authorList>
            <person name="Miyauchi S."/>
            <person name="Kiss E."/>
            <person name="Kuo A."/>
            <person name="Drula E."/>
            <person name="Kohler A."/>
            <person name="Sanchez-Garcia M."/>
            <person name="Morin E."/>
            <person name="Andreopoulos B."/>
            <person name="Barry K.W."/>
            <person name="Bonito G."/>
            <person name="Buee M."/>
            <person name="Carver A."/>
            <person name="Chen C."/>
            <person name="Cichocki N."/>
            <person name="Clum A."/>
            <person name="Culley D."/>
            <person name="Crous P.W."/>
            <person name="Fauchery L."/>
            <person name="Girlanda M."/>
            <person name="Hayes R.D."/>
            <person name="Keri Z."/>
            <person name="LaButti K."/>
            <person name="Lipzen A."/>
            <person name="Lombard V."/>
            <person name="Magnuson J."/>
            <person name="Maillard F."/>
            <person name="Murat C."/>
            <person name="Nolan M."/>
            <person name="Ohm R.A."/>
            <person name="Pangilinan J."/>
            <person name="Pereira M.F."/>
            <person name="Perotto S."/>
            <person name="Peter M."/>
            <person name="Pfister S."/>
            <person name="Riley R."/>
            <person name="Sitrit Y."/>
            <person name="Stielow J.B."/>
            <person name="Szollosi G."/>
            <person name="Zifcakova L."/>
            <person name="Stursova M."/>
            <person name="Spatafora J.W."/>
            <person name="Tedersoo L."/>
            <person name="Vaario L.M."/>
            <person name="Yamada A."/>
            <person name="Yan M."/>
            <person name="Wang P."/>
            <person name="Xu J."/>
            <person name="Bruns T."/>
            <person name="Baldrian P."/>
            <person name="Vilgalys R."/>
            <person name="Dunand C."/>
            <person name="Henrissat B."/>
            <person name="Grigoriev I.V."/>
            <person name="Hibbett D."/>
            <person name="Nagy L.G."/>
            <person name="Martin F.M."/>
        </authorList>
    </citation>
    <scope>NUCLEOTIDE SEQUENCE</scope>
    <source>
        <strain evidence="2">UP504</strain>
    </source>
</reference>
<protein>
    <submittedName>
        <fullName evidence="2">Uncharacterized protein</fullName>
    </submittedName>
</protein>
<evidence type="ECO:0000313" key="2">
    <source>
        <dbReference type="EMBL" id="KAF9516246.1"/>
    </source>
</evidence>
<evidence type="ECO:0000256" key="1">
    <source>
        <dbReference type="SAM" id="MobiDB-lite"/>
    </source>
</evidence>
<organism evidence="2 3">
    <name type="scientific">Hydnum rufescens UP504</name>
    <dbReference type="NCBI Taxonomy" id="1448309"/>
    <lineage>
        <taxon>Eukaryota</taxon>
        <taxon>Fungi</taxon>
        <taxon>Dikarya</taxon>
        <taxon>Basidiomycota</taxon>
        <taxon>Agaricomycotina</taxon>
        <taxon>Agaricomycetes</taxon>
        <taxon>Cantharellales</taxon>
        <taxon>Hydnaceae</taxon>
        <taxon>Hydnum</taxon>
    </lineage>
</organism>
<gene>
    <name evidence="2" type="ORF">BS47DRAFT_1360438</name>
</gene>
<sequence length="169" mass="18812">MLLLSMCLVTKVIVKRKILSLFRPHPHPPLKLAHTPNITVGWYLLLSTLSTAAASSANFSTVPNVATNSGPLTGDKHKHVNSGARANLDPMETNPEIVGNEMEGVEHTPSNNVMMDVNTPMEDVDSLFEYSDDEMDVNLNMDDLNRHIRHSMLEVLSLEYVAMRVTYLL</sequence>
<dbReference type="EMBL" id="MU128941">
    <property type="protein sequence ID" value="KAF9516246.1"/>
    <property type="molecule type" value="Genomic_DNA"/>
</dbReference>
<evidence type="ECO:0000313" key="3">
    <source>
        <dbReference type="Proteomes" id="UP000886523"/>
    </source>
</evidence>
<comment type="caution">
    <text evidence="2">The sequence shown here is derived from an EMBL/GenBank/DDBJ whole genome shotgun (WGS) entry which is preliminary data.</text>
</comment>
<keyword evidence="3" id="KW-1185">Reference proteome</keyword>
<proteinExistence type="predicted"/>
<name>A0A9P6DVB8_9AGAM</name>
<dbReference type="Proteomes" id="UP000886523">
    <property type="component" value="Unassembled WGS sequence"/>
</dbReference>
<dbReference type="AlphaFoldDB" id="A0A9P6DVB8"/>